<organism evidence="1 2">
    <name type="scientific">Camellia lanceoleosa</name>
    <dbReference type="NCBI Taxonomy" id="1840588"/>
    <lineage>
        <taxon>Eukaryota</taxon>
        <taxon>Viridiplantae</taxon>
        <taxon>Streptophyta</taxon>
        <taxon>Embryophyta</taxon>
        <taxon>Tracheophyta</taxon>
        <taxon>Spermatophyta</taxon>
        <taxon>Magnoliopsida</taxon>
        <taxon>eudicotyledons</taxon>
        <taxon>Gunneridae</taxon>
        <taxon>Pentapetalae</taxon>
        <taxon>asterids</taxon>
        <taxon>Ericales</taxon>
        <taxon>Theaceae</taxon>
        <taxon>Camellia</taxon>
    </lineage>
</organism>
<proteinExistence type="predicted"/>
<dbReference type="Proteomes" id="UP001060215">
    <property type="component" value="Chromosome 7"/>
</dbReference>
<comment type="caution">
    <text evidence="1">The sequence shown here is derived from an EMBL/GenBank/DDBJ whole genome shotgun (WGS) entry which is preliminary data.</text>
</comment>
<dbReference type="EMBL" id="CM045764">
    <property type="protein sequence ID" value="KAI8006573.1"/>
    <property type="molecule type" value="Genomic_DNA"/>
</dbReference>
<name>A0ACC0GZE7_9ERIC</name>
<accession>A0ACC0GZE7</accession>
<evidence type="ECO:0000313" key="1">
    <source>
        <dbReference type="EMBL" id="KAI8006573.1"/>
    </source>
</evidence>
<reference evidence="1 2" key="1">
    <citation type="journal article" date="2022" name="Plant J.">
        <title>Chromosome-level genome of Camellia lanceoleosa provides a valuable resource for understanding genome evolution and self-incompatibility.</title>
        <authorList>
            <person name="Gong W."/>
            <person name="Xiao S."/>
            <person name="Wang L."/>
            <person name="Liao Z."/>
            <person name="Chang Y."/>
            <person name="Mo W."/>
            <person name="Hu G."/>
            <person name="Li W."/>
            <person name="Zhao G."/>
            <person name="Zhu H."/>
            <person name="Hu X."/>
            <person name="Ji K."/>
            <person name="Xiang X."/>
            <person name="Song Q."/>
            <person name="Yuan D."/>
            <person name="Jin S."/>
            <person name="Zhang L."/>
        </authorList>
    </citation>
    <scope>NUCLEOTIDE SEQUENCE [LARGE SCALE GENOMIC DNA]</scope>
    <source>
        <strain evidence="1">SQ_2022a</strain>
    </source>
</reference>
<protein>
    <submittedName>
        <fullName evidence="1">ABC transporter C family member 3</fullName>
    </submittedName>
</protein>
<sequence length="180" mass="19809">MPLVLQGLTCTFRGGMRTGIVGRTGSGKSTLMQTLFHIIDPTAGQILIDGINISSIGLHDLRSRLSIIPQELRARCEALDKCQLREEVRKKEGKLDSTGLIEEYDSPTKLLENKSSAFARLVAEYSTRLLHLPPPHVHTGQEDSIATTRKTPCFTTLTATQEKLQAAATPLLRTELHPLP</sequence>
<evidence type="ECO:0000313" key="2">
    <source>
        <dbReference type="Proteomes" id="UP001060215"/>
    </source>
</evidence>
<gene>
    <name evidence="1" type="ORF">LOK49_LG07G02470</name>
</gene>
<keyword evidence="2" id="KW-1185">Reference proteome</keyword>